<name>A9KRQ9_LACP7</name>
<dbReference type="HOGENOM" id="CLU_1955801_0_0_9"/>
<gene>
    <name evidence="1" type="ordered locus">Cphy_3199</name>
</gene>
<dbReference type="OrthoDB" id="3035380at2"/>
<evidence type="ECO:0008006" key="3">
    <source>
        <dbReference type="Google" id="ProtNLM"/>
    </source>
</evidence>
<dbReference type="Proteomes" id="UP000000370">
    <property type="component" value="Chromosome"/>
</dbReference>
<proteinExistence type="predicted"/>
<dbReference type="AlphaFoldDB" id="A9KRQ9"/>
<dbReference type="EMBL" id="CP000885">
    <property type="protein sequence ID" value="ABX43553.1"/>
    <property type="molecule type" value="Genomic_DNA"/>
</dbReference>
<dbReference type="KEGG" id="cpy:Cphy_3199"/>
<keyword evidence="2" id="KW-1185">Reference proteome</keyword>
<dbReference type="RefSeq" id="WP_012201203.1">
    <property type="nucleotide sequence ID" value="NC_010001.1"/>
</dbReference>
<accession>A9KRQ9</accession>
<reference evidence="2" key="1">
    <citation type="submission" date="2007-11" db="EMBL/GenBank/DDBJ databases">
        <title>Complete genome sequence of Clostridium phytofermentans ISDg.</title>
        <authorList>
            <person name="Leschine S.B."/>
            <person name="Warnick T.A."/>
            <person name="Blanchard J.L."/>
            <person name="Schnell D.J."/>
            <person name="Petit E.L."/>
            <person name="LaTouf W.G."/>
            <person name="Copeland A."/>
            <person name="Lucas S."/>
            <person name="Lapidus A."/>
            <person name="Barry K."/>
            <person name="Glavina del Rio T."/>
            <person name="Dalin E."/>
            <person name="Tice H."/>
            <person name="Pitluck S."/>
            <person name="Kiss H."/>
            <person name="Brettin T."/>
            <person name="Bruce D."/>
            <person name="Detter J.C."/>
            <person name="Han C."/>
            <person name="Kuske C."/>
            <person name="Schmutz J."/>
            <person name="Larimer F."/>
            <person name="Land M."/>
            <person name="Hauser L."/>
            <person name="Kyrpides N."/>
            <person name="Kim E.A."/>
            <person name="Richardson P."/>
        </authorList>
    </citation>
    <scope>NUCLEOTIDE SEQUENCE [LARGE SCALE GENOMIC DNA]</scope>
    <source>
        <strain evidence="2">ATCC 700394 / DSM 18823 / ISDg</strain>
    </source>
</reference>
<evidence type="ECO:0000313" key="2">
    <source>
        <dbReference type="Proteomes" id="UP000000370"/>
    </source>
</evidence>
<organism evidence="1 2">
    <name type="scientific">Lachnoclostridium phytofermentans (strain ATCC 700394 / DSM 18823 / ISDg)</name>
    <name type="common">Clostridium phytofermentans</name>
    <dbReference type="NCBI Taxonomy" id="357809"/>
    <lineage>
        <taxon>Bacteria</taxon>
        <taxon>Bacillati</taxon>
        <taxon>Bacillota</taxon>
        <taxon>Clostridia</taxon>
        <taxon>Lachnospirales</taxon>
        <taxon>Lachnospiraceae</taxon>
    </lineage>
</organism>
<protein>
    <recommendedName>
        <fullName evidence="3">Nuclear transport factor 2 family protein</fullName>
    </recommendedName>
</protein>
<dbReference type="STRING" id="357809.Cphy_3199"/>
<sequence>MLHTFIKDYYNTISFDRVEEWKEEALRDFFVRNAILFEYKDGIYHRKTIEEYVSEFTSLIKFHPECFEKGFQEKQVSVKIIENDIGMLVSSEYEKCYRISGKEIKEYGINNMSIVKEEGILKIACLIC</sequence>
<dbReference type="eggNOG" id="ENOG5030BYJ">
    <property type="taxonomic scope" value="Bacteria"/>
</dbReference>
<evidence type="ECO:0000313" key="1">
    <source>
        <dbReference type="EMBL" id="ABX43553.1"/>
    </source>
</evidence>